<dbReference type="PANTHER" id="PTHR48258">
    <property type="entry name" value="DUF4218 DOMAIN-CONTAINING PROTEIN-RELATED"/>
    <property type="match status" value="1"/>
</dbReference>
<proteinExistence type="predicted"/>
<reference evidence="4" key="2">
    <citation type="submission" date="2022-01" db="EMBL/GenBank/DDBJ databases">
        <authorList>
            <person name="Yamashiro T."/>
            <person name="Shiraishi A."/>
            <person name="Satake H."/>
            <person name="Nakayama K."/>
        </authorList>
    </citation>
    <scope>NUCLEOTIDE SEQUENCE</scope>
</reference>
<evidence type="ECO:0000259" key="3">
    <source>
        <dbReference type="Pfam" id="PF13960"/>
    </source>
</evidence>
<comment type="caution">
    <text evidence="4">The sequence shown here is derived from an EMBL/GenBank/DDBJ whole genome shotgun (WGS) entry which is preliminary data.</text>
</comment>
<feature type="region of interest" description="Disordered" evidence="1">
    <location>
        <begin position="925"/>
        <end position="944"/>
    </location>
</feature>
<dbReference type="InterPro" id="IPR004252">
    <property type="entry name" value="Probable_transposase_24"/>
</dbReference>
<feature type="domain" description="DUF4218" evidence="3">
    <location>
        <begin position="313"/>
        <end position="424"/>
    </location>
</feature>
<feature type="compositionally biased region" description="Basic residues" evidence="1">
    <location>
        <begin position="811"/>
        <end position="820"/>
    </location>
</feature>
<accession>A0ABQ5HH50</accession>
<evidence type="ECO:0000259" key="2">
    <source>
        <dbReference type="Pfam" id="PF13952"/>
    </source>
</evidence>
<feature type="region of interest" description="Disordered" evidence="1">
    <location>
        <begin position="784"/>
        <end position="820"/>
    </location>
</feature>
<feature type="region of interest" description="Disordered" evidence="1">
    <location>
        <begin position="1092"/>
        <end position="1183"/>
    </location>
</feature>
<gene>
    <name evidence="4" type="ORF">Tco_1068930</name>
</gene>
<feature type="compositionally biased region" description="Polar residues" evidence="1">
    <location>
        <begin position="1097"/>
        <end position="1153"/>
    </location>
</feature>
<name>A0ABQ5HH50_9ASTR</name>
<dbReference type="Pfam" id="PF02992">
    <property type="entry name" value="Transposase_21"/>
    <property type="match status" value="1"/>
</dbReference>
<evidence type="ECO:0000256" key="1">
    <source>
        <dbReference type="SAM" id="MobiDB-lite"/>
    </source>
</evidence>
<dbReference type="Pfam" id="PF13960">
    <property type="entry name" value="DUF4218"/>
    <property type="match status" value="1"/>
</dbReference>
<reference evidence="4" key="1">
    <citation type="journal article" date="2022" name="Int. J. Mol. Sci.">
        <title>Draft Genome of Tanacetum Coccineum: Genomic Comparison of Closely Related Tanacetum-Family Plants.</title>
        <authorList>
            <person name="Yamashiro T."/>
            <person name="Shiraishi A."/>
            <person name="Nakayama K."/>
            <person name="Satake H."/>
        </authorList>
    </citation>
    <scope>NUCLEOTIDE SEQUENCE</scope>
</reference>
<protein>
    <submittedName>
        <fullName evidence="4">Transposase-associated domain-containing protein</fullName>
    </submittedName>
</protein>
<dbReference type="InterPro" id="IPR004242">
    <property type="entry name" value="Transposase_21"/>
</dbReference>
<feature type="compositionally biased region" description="Acidic residues" evidence="1">
    <location>
        <begin position="717"/>
        <end position="740"/>
    </location>
</feature>
<dbReference type="Proteomes" id="UP001151760">
    <property type="component" value="Unassembled WGS sequence"/>
</dbReference>
<keyword evidence="5" id="KW-1185">Reference proteome</keyword>
<dbReference type="Pfam" id="PF03004">
    <property type="entry name" value="Transposase_24"/>
    <property type="match status" value="1"/>
</dbReference>
<dbReference type="InterPro" id="IPR025452">
    <property type="entry name" value="DUF4218"/>
</dbReference>
<dbReference type="PANTHER" id="PTHR48258:SF15">
    <property type="entry name" value="OS02G0543900 PROTEIN"/>
    <property type="match status" value="1"/>
</dbReference>
<feature type="compositionally biased region" description="Low complexity" evidence="1">
    <location>
        <begin position="784"/>
        <end position="802"/>
    </location>
</feature>
<evidence type="ECO:0000313" key="5">
    <source>
        <dbReference type="Proteomes" id="UP001151760"/>
    </source>
</evidence>
<evidence type="ECO:0000313" key="4">
    <source>
        <dbReference type="EMBL" id="GJT87213.1"/>
    </source>
</evidence>
<dbReference type="EMBL" id="BQNB010019619">
    <property type="protein sequence ID" value="GJT87213.1"/>
    <property type="molecule type" value="Genomic_DNA"/>
</dbReference>
<feature type="region of interest" description="Disordered" evidence="1">
    <location>
        <begin position="717"/>
        <end position="742"/>
    </location>
</feature>
<dbReference type="InterPro" id="IPR025312">
    <property type="entry name" value="DUF4216"/>
</dbReference>
<sequence>MNVSYSIWLVFVIPYNLPPWYVMKQSNFILSLLIPGPKGPGNKIDVYMQPLIKELEDLWEKGVETFDVATKQMFCLKAAVHSTISDFPGYANLSGWSTKGEMQRPCALDKSSKWLEHGRKWCYMGHRIWLQHDHCWRKDTKSFDGDEELRYAPTHRSGEDILNHLDHIDFLNENVDKSPWKKKSIFFKLPYWKHLLLPHSLDVMHIEKNMCDNVTGTLLAQQGKSKENMKERLDLQKMGIRKELHPRKHPRSDNMYIPQACYVMTQDEKDVFLQTLKSIKPPDEYSSNISRCVQIKERKLIGMKSYDCHIHICLKDLTEDDLEFLESRVAVTLCKLEKIFPPSFFTVMVHLVIHLVREVRFGGPTPYRWMYPIERDLSTLKSCVNNKAFLEGSIAEGYLARESLTFCSRYFSGVETLFTRPLRNDDDDDQNEIEASNSLCPGQALGLHMHSNLPAHKRKSSFNFEVNEKSLKQAHRYVLFHVESITHFREEHKSLIKGQNRKRRLPEFELEKIHCEKFSAWFQKRVERLEEQRDPRVTEEVKWLARGPNDFVKRYSGYLVKGYRFHTKNHESLLKSQNSGVVVTVMGTSPAQGMVNFYGSLKEIVELNYSGKIRVVLFRCDWVDINQGCKRDEFGITLVNFSYVTHTGVNLHDDPFVLASQADKVFYAQDPTLEGWFAVRHVKVSDAFNMGCNGDQNSLYSIPRTFDVPSLHRIDVDGDDGIDAAPNVEDEESEDEDDENSYFIGSNVHIMKRIRIFSSKDVEQPVGSTTQAAAGSTTQAAAGSTTQAAAGSTTQAASRSASVGQASQQAPKKKVRGPTKKKAIWNLKSHEKVVVTFNELAQPIRDEANELTKFLGTLVRMSQHIGIQYEEWRKVPDVKKEDLWSIVKEKFIFEPAETTEIKDWIMTDMSTKWKTWKHELKKVEAENKKRNRSKSDEPHITGSKSFARLCDEETQKNDGVPPSRGGMYCLTRTYKDGRIVNAKAAKVVEAIKTMGESSTAQETRTDGSPYWIDDDLAKVKGPERGGNVRCVGKFPAAKKRRVQDPQVPVLKAEVKGIREDLMRLVAAVKEHIPGLNLSTIISRANTNMEGDDACNVRDNSLVHNPKNSRSTGASHHPKNSTSTATSAHPKNSRSTATSPHPKNPTSGMSSHPKNPTFGKNPKNPTSGTSSYPKNPTSGKNLTSGPGGQCYYRNLCILDTKFGVGKDLNLCRHIMCQDRKCIISCSDIGTITFVSTCREP</sequence>
<dbReference type="Pfam" id="PF13952">
    <property type="entry name" value="DUF4216"/>
    <property type="match status" value="1"/>
</dbReference>
<feature type="domain" description="DUF4216" evidence="2">
    <location>
        <begin position="605"/>
        <end position="679"/>
    </location>
</feature>
<feature type="compositionally biased region" description="Basic and acidic residues" evidence="1">
    <location>
        <begin position="925"/>
        <end position="939"/>
    </location>
</feature>
<feature type="compositionally biased region" description="Polar residues" evidence="1">
    <location>
        <begin position="1162"/>
        <end position="1183"/>
    </location>
</feature>
<organism evidence="4 5">
    <name type="scientific">Tanacetum coccineum</name>
    <dbReference type="NCBI Taxonomy" id="301880"/>
    <lineage>
        <taxon>Eukaryota</taxon>
        <taxon>Viridiplantae</taxon>
        <taxon>Streptophyta</taxon>
        <taxon>Embryophyta</taxon>
        <taxon>Tracheophyta</taxon>
        <taxon>Spermatophyta</taxon>
        <taxon>Magnoliopsida</taxon>
        <taxon>eudicotyledons</taxon>
        <taxon>Gunneridae</taxon>
        <taxon>Pentapetalae</taxon>
        <taxon>asterids</taxon>
        <taxon>campanulids</taxon>
        <taxon>Asterales</taxon>
        <taxon>Asteraceae</taxon>
        <taxon>Asteroideae</taxon>
        <taxon>Anthemideae</taxon>
        <taxon>Anthemidinae</taxon>
        <taxon>Tanacetum</taxon>
    </lineage>
</organism>